<gene>
    <name evidence="1" type="primary">A10g502950.1_BraROA</name>
    <name evidence="1" type="ORF">IGI04_040101</name>
</gene>
<evidence type="ECO:0000313" key="1">
    <source>
        <dbReference type="EMBL" id="KAG5375505.1"/>
    </source>
</evidence>
<proteinExistence type="predicted"/>
<name>A0ABQ7KPQ9_BRACM</name>
<comment type="caution">
    <text evidence="1">The sequence shown here is derived from an EMBL/GenBank/DDBJ whole genome shotgun (WGS) entry which is preliminary data.</text>
</comment>
<keyword evidence="2" id="KW-1185">Reference proteome</keyword>
<dbReference type="PANTHER" id="PTHR46043">
    <property type="entry name" value="ARM REPEAT SUPERFAMILY PROTEIN"/>
    <property type="match status" value="1"/>
</dbReference>
<organism evidence="1 2">
    <name type="scientific">Brassica rapa subsp. trilocularis</name>
    <dbReference type="NCBI Taxonomy" id="1813537"/>
    <lineage>
        <taxon>Eukaryota</taxon>
        <taxon>Viridiplantae</taxon>
        <taxon>Streptophyta</taxon>
        <taxon>Embryophyta</taxon>
        <taxon>Tracheophyta</taxon>
        <taxon>Spermatophyta</taxon>
        <taxon>Magnoliopsida</taxon>
        <taxon>eudicotyledons</taxon>
        <taxon>Gunneridae</taxon>
        <taxon>Pentapetalae</taxon>
        <taxon>rosids</taxon>
        <taxon>malvids</taxon>
        <taxon>Brassicales</taxon>
        <taxon>Brassicaceae</taxon>
        <taxon>Brassiceae</taxon>
        <taxon>Brassica</taxon>
    </lineage>
</organism>
<dbReference type="EMBL" id="JADBGQ010000010">
    <property type="protein sequence ID" value="KAG5375505.1"/>
    <property type="molecule type" value="Genomic_DNA"/>
</dbReference>
<protein>
    <submittedName>
        <fullName evidence="1">Uncharacterized protein</fullName>
    </submittedName>
</protein>
<dbReference type="PANTHER" id="PTHR46043:SF5">
    <property type="entry name" value="ARM REPEAT SUPERFAMILY PROTEIN"/>
    <property type="match status" value="1"/>
</dbReference>
<sequence length="163" mass="18660">MPSANACKEDIRVLENGNDVGREIGVRKVFEEINSEFREFLIFGPFAVFALKWGDFCSRISLEGYLLYQKRKKFAQDNFSISYILKLLDHDDGSNMSSDSKFLILILMMSLTSCNSARRKIVTSAYLKSIEKLAETENLDAKKLVKKLSMDRLRCMLGGIWHS</sequence>
<reference evidence="1 2" key="1">
    <citation type="submission" date="2021-03" db="EMBL/GenBank/DDBJ databases">
        <authorList>
            <person name="King G.J."/>
            <person name="Bancroft I."/>
            <person name="Baten A."/>
            <person name="Bloomfield J."/>
            <person name="Borpatragohain P."/>
            <person name="He Z."/>
            <person name="Irish N."/>
            <person name="Irwin J."/>
            <person name="Liu K."/>
            <person name="Mauleon R.P."/>
            <person name="Moore J."/>
            <person name="Morris R."/>
            <person name="Ostergaard L."/>
            <person name="Wang B."/>
            <person name="Wells R."/>
        </authorList>
    </citation>
    <scope>NUCLEOTIDE SEQUENCE [LARGE SCALE GENOMIC DNA]</scope>
    <source>
        <strain evidence="1">R-o-18</strain>
        <tissue evidence="1">Leaf</tissue>
    </source>
</reference>
<accession>A0ABQ7KPQ9</accession>
<evidence type="ECO:0000313" key="2">
    <source>
        <dbReference type="Proteomes" id="UP000823674"/>
    </source>
</evidence>
<dbReference type="Proteomes" id="UP000823674">
    <property type="component" value="Chromosome A10"/>
</dbReference>